<dbReference type="GO" id="GO:0015807">
    <property type="term" value="P:L-amino acid transport"/>
    <property type="evidence" value="ECO:0007669"/>
    <property type="project" value="TreeGrafter"/>
</dbReference>
<organism evidence="7 8">
    <name type="scientific">Marivibrio halodurans</name>
    <dbReference type="NCBI Taxonomy" id="2039722"/>
    <lineage>
        <taxon>Bacteria</taxon>
        <taxon>Pseudomonadati</taxon>
        <taxon>Pseudomonadota</taxon>
        <taxon>Alphaproteobacteria</taxon>
        <taxon>Rhodospirillales</taxon>
        <taxon>Rhodospirillaceae</taxon>
        <taxon>Marivibrio</taxon>
    </lineage>
</organism>
<dbReference type="EMBL" id="JAGMWN010000009">
    <property type="protein sequence ID" value="MBP5858563.1"/>
    <property type="molecule type" value="Genomic_DNA"/>
</dbReference>
<dbReference type="Proteomes" id="UP000672602">
    <property type="component" value="Unassembled WGS sequence"/>
</dbReference>
<dbReference type="PANTHER" id="PTHR43820:SF4">
    <property type="entry name" value="HIGH-AFFINITY BRANCHED-CHAIN AMINO ACID TRANSPORT ATP-BINDING PROTEIN LIVF"/>
    <property type="match status" value="1"/>
</dbReference>
<keyword evidence="4 7" id="KW-0067">ATP-binding</keyword>
<dbReference type="CDD" id="cd03224">
    <property type="entry name" value="ABC_TM1139_LivF_branched"/>
    <property type="match status" value="1"/>
</dbReference>
<keyword evidence="5" id="KW-0029">Amino-acid transport</keyword>
<keyword evidence="8" id="KW-1185">Reference proteome</keyword>
<dbReference type="InterPro" id="IPR003439">
    <property type="entry name" value="ABC_transporter-like_ATP-bd"/>
</dbReference>
<dbReference type="Gene3D" id="3.40.50.300">
    <property type="entry name" value="P-loop containing nucleotide triphosphate hydrolases"/>
    <property type="match status" value="1"/>
</dbReference>
<dbReference type="AlphaFoldDB" id="A0A8J7SKM2"/>
<proteinExistence type="inferred from homology"/>
<evidence type="ECO:0000313" key="8">
    <source>
        <dbReference type="Proteomes" id="UP000672602"/>
    </source>
</evidence>
<evidence type="ECO:0000313" key="7">
    <source>
        <dbReference type="EMBL" id="MBP5858563.1"/>
    </source>
</evidence>
<protein>
    <submittedName>
        <fullName evidence="7">ABC transporter ATP-binding protein</fullName>
    </submittedName>
</protein>
<feature type="domain" description="ABC transporter" evidence="6">
    <location>
        <begin position="1"/>
        <end position="240"/>
    </location>
</feature>
<dbReference type="PROSITE" id="PS50893">
    <property type="entry name" value="ABC_TRANSPORTER_2"/>
    <property type="match status" value="1"/>
</dbReference>
<gene>
    <name evidence="7" type="ORF">KAJ83_16200</name>
</gene>
<evidence type="ECO:0000256" key="4">
    <source>
        <dbReference type="ARBA" id="ARBA00022840"/>
    </source>
</evidence>
<evidence type="ECO:0000259" key="6">
    <source>
        <dbReference type="PROSITE" id="PS50893"/>
    </source>
</evidence>
<comment type="caution">
    <text evidence="7">The sequence shown here is derived from an EMBL/GenBank/DDBJ whole genome shotgun (WGS) entry which is preliminary data.</text>
</comment>
<dbReference type="InterPro" id="IPR052156">
    <property type="entry name" value="BCAA_Transport_ATP-bd_LivF"/>
</dbReference>
<reference evidence="7" key="1">
    <citation type="submission" date="2021-04" db="EMBL/GenBank/DDBJ databases">
        <authorList>
            <person name="Zhang D.-C."/>
        </authorList>
    </citation>
    <scope>NUCLEOTIDE SEQUENCE</scope>
    <source>
        <strain evidence="7">CGMCC 1.15697</strain>
    </source>
</reference>
<dbReference type="PANTHER" id="PTHR43820">
    <property type="entry name" value="HIGH-AFFINITY BRANCHED-CHAIN AMINO ACID TRANSPORT ATP-BINDING PROTEIN LIVF"/>
    <property type="match status" value="1"/>
</dbReference>
<dbReference type="GO" id="GO:0005524">
    <property type="term" value="F:ATP binding"/>
    <property type="evidence" value="ECO:0007669"/>
    <property type="project" value="UniProtKB-KW"/>
</dbReference>
<dbReference type="SMART" id="SM00382">
    <property type="entry name" value="AAA"/>
    <property type="match status" value="1"/>
</dbReference>
<evidence type="ECO:0000256" key="3">
    <source>
        <dbReference type="ARBA" id="ARBA00022741"/>
    </source>
</evidence>
<dbReference type="Pfam" id="PF00005">
    <property type="entry name" value="ABC_tran"/>
    <property type="match status" value="1"/>
</dbReference>
<dbReference type="InterPro" id="IPR017871">
    <property type="entry name" value="ABC_transporter-like_CS"/>
</dbReference>
<accession>A0A8J7SKM2</accession>
<evidence type="ECO:0000256" key="2">
    <source>
        <dbReference type="ARBA" id="ARBA00022448"/>
    </source>
</evidence>
<dbReference type="RefSeq" id="WP_210683155.1">
    <property type="nucleotide sequence ID" value="NZ_JAGMWN010000009.1"/>
</dbReference>
<keyword evidence="2" id="KW-0813">Transport</keyword>
<dbReference type="GO" id="GO:0016887">
    <property type="term" value="F:ATP hydrolysis activity"/>
    <property type="evidence" value="ECO:0007669"/>
    <property type="project" value="InterPro"/>
</dbReference>
<dbReference type="InterPro" id="IPR027417">
    <property type="entry name" value="P-loop_NTPase"/>
</dbReference>
<dbReference type="PROSITE" id="PS00211">
    <property type="entry name" value="ABC_TRANSPORTER_1"/>
    <property type="match status" value="1"/>
</dbReference>
<evidence type="ECO:0000256" key="1">
    <source>
        <dbReference type="ARBA" id="ARBA00005417"/>
    </source>
</evidence>
<dbReference type="InterPro" id="IPR003593">
    <property type="entry name" value="AAA+_ATPase"/>
</dbReference>
<evidence type="ECO:0000256" key="5">
    <source>
        <dbReference type="ARBA" id="ARBA00022970"/>
    </source>
</evidence>
<keyword evidence="3" id="KW-0547">Nucleotide-binding</keyword>
<comment type="similarity">
    <text evidence="1">Belongs to the ABC transporter superfamily.</text>
</comment>
<name>A0A8J7SKM2_9PROT</name>
<sequence length="241" mass="25492">MKPKSILTAEAIRSGYGGDDIVNGVGFEVGAGEVFAIIGPNGSGKSTLIKTLAGIVPIRRGALSLFGGDVTALKAPQRIAAGMAYVPQEFNVFRNMTIAENLTLSTEFLGLRGQGARRERERVLEMFPDVAERQHLLAGNLSGGQRQMLAFACALISSPEVLLLDEPSAGLSPKLVTEIFDKMKAVNEMGTTVIVVEQNVAAILPYSDRAMVLVNGAVRHLSAASELAAEGDLHALFLGES</sequence>
<dbReference type="GO" id="GO:0015658">
    <property type="term" value="F:branched-chain amino acid transmembrane transporter activity"/>
    <property type="evidence" value="ECO:0007669"/>
    <property type="project" value="TreeGrafter"/>
</dbReference>
<dbReference type="SUPFAM" id="SSF52540">
    <property type="entry name" value="P-loop containing nucleoside triphosphate hydrolases"/>
    <property type="match status" value="1"/>
</dbReference>